<dbReference type="AlphaFoldDB" id="A0AA38SA55"/>
<name>A0AA38SA55_9PEZI</name>
<keyword evidence="2" id="KW-1185">Reference proteome</keyword>
<comment type="caution">
    <text evidence="1">The sequence shown here is derived from an EMBL/GenBank/DDBJ whole genome shotgun (WGS) entry which is preliminary data.</text>
</comment>
<reference evidence="1" key="1">
    <citation type="submission" date="2022-07" db="EMBL/GenBank/DDBJ databases">
        <title>Fungi with potential for degradation of polypropylene.</title>
        <authorList>
            <person name="Gostincar C."/>
        </authorList>
    </citation>
    <scope>NUCLEOTIDE SEQUENCE</scope>
    <source>
        <strain evidence="1">EXF-13287</strain>
    </source>
</reference>
<dbReference type="Proteomes" id="UP001174691">
    <property type="component" value="Unassembled WGS sequence"/>
</dbReference>
<gene>
    <name evidence="1" type="ORF">NKR19_g2723</name>
</gene>
<evidence type="ECO:0000313" key="1">
    <source>
        <dbReference type="EMBL" id="KAJ9161020.1"/>
    </source>
</evidence>
<protein>
    <submittedName>
        <fullName evidence="1">Uncharacterized protein</fullName>
    </submittedName>
</protein>
<dbReference type="EMBL" id="JANBVN010000028">
    <property type="protein sequence ID" value="KAJ9161020.1"/>
    <property type="molecule type" value="Genomic_DNA"/>
</dbReference>
<evidence type="ECO:0000313" key="2">
    <source>
        <dbReference type="Proteomes" id="UP001174691"/>
    </source>
</evidence>
<sequence length="626" mass="71147">MDGISRFFDNPVTSVSFRTAFPAEFEAERMKRVRPNITEVRRRWETTEGYRSLVRQVKRLCDKDDVGASVRAALDLLLDGYRDYADIDLGRPVPPRTERFDAIEFYCSKEGYEYVTKLIQLVLRTTQPSADELVRATTFVEWITVDLYNLRLSQIGDPRFENFQGVVYRWFTLSPADLNEYRATLRLADHSKRNYSIPLGFVSTAADSAATRHFADVPPQHEGQRVRVRQTVHIHGMDPAILASFRQRYPDSVVTSICAMPVARMSPFGEQEILLRGPFFHLISIRDREDENGPYVEFVTVCMNANRDHGSEHASDEGEKARQRTAFLNAVNASKWEVCARVADEFSADDARAYGELQARTVERLASEFGINAVVDGLLANARSPEVAVWLGDLRTSSYPGHYAQRRRDWQNALSSGNWIGAEKVVEKEYSWRRSEWYNVGKLLDKDETNVGDNLTLLHELVRQAPKEGLTAPLDNDNYRAWSRLVDAASDGAVWKSLRSFDQSSITAAGLARKRGLLVLAERLQPKIHHEVETSVLYDLQSELHSLMRRRIGELIGDAAFHYPQLSVLQELEHPILWIPITCMHGGFLVELRGRALEVAVFETVSGQVGSRKTVHQLYPRGSDLE</sequence>
<accession>A0AA38SA55</accession>
<proteinExistence type="predicted"/>
<organism evidence="1 2">
    <name type="scientific">Coniochaeta hoffmannii</name>
    <dbReference type="NCBI Taxonomy" id="91930"/>
    <lineage>
        <taxon>Eukaryota</taxon>
        <taxon>Fungi</taxon>
        <taxon>Dikarya</taxon>
        <taxon>Ascomycota</taxon>
        <taxon>Pezizomycotina</taxon>
        <taxon>Sordariomycetes</taxon>
        <taxon>Sordariomycetidae</taxon>
        <taxon>Coniochaetales</taxon>
        <taxon>Coniochaetaceae</taxon>
        <taxon>Coniochaeta</taxon>
    </lineage>
</organism>